<dbReference type="EC" id="6.3.4.20" evidence="9"/>
<evidence type="ECO:0000256" key="9">
    <source>
        <dbReference type="ARBA" id="ARBA00039149"/>
    </source>
</evidence>
<comment type="function">
    <text evidence="7">Catalyzes the ATP-dependent conversion of 7-carboxy-7-deazaguanine (CDG) to 7-cyano-7-deazaguanine (preQ(0)).</text>
</comment>
<dbReference type="SUPFAM" id="SSF52402">
    <property type="entry name" value="Adenine nucleotide alpha hydrolases-like"/>
    <property type="match status" value="1"/>
</dbReference>
<keyword evidence="5" id="KW-0862">Zinc</keyword>
<name>A0A7C4D1I7_9CREN</name>
<dbReference type="GO" id="GO:0016874">
    <property type="term" value="F:ligase activity"/>
    <property type="evidence" value="ECO:0007669"/>
    <property type="project" value="UniProtKB-KW"/>
</dbReference>
<evidence type="ECO:0000256" key="8">
    <source>
        <dbReference type="ARBA" id="ARBA00037993"/>
    </source>
</evidence>
<organism evidence="11">
    <name type="scientific">Ignisphaera aggregans</name>
    <dbReference type="NCBI Taxonomy" id="334771"/>
    <lineage>
        <taxon>Archaea</taxon>
        <taxon>Thermoproteota</taxon>
        <taxon>Thermoprotei</taxon>
        <taxon>Desulfurococcales</taxon>
        <taxon>Desulfurococcaceae</taxon>
        <taxon>Ignisphaera</taxon>
    </lineage>
</organism>
<evidence type="ECO:0000256" key="10">
    <source>
        <dbReference type="ARBA" id="ARBA00047890"/>
    </source>
</evidence>
<dbReference type="GO" id="GO:0046872">
    <property type="term" value="F:metal ion binding"/>
    <property type="evidence" value="ECO:0007669"/>
    <property type="project" value="UniProtKB-KW"/>
</dbReference>
<comment type="caution">
    <text evidence="11">The sequence shown here is derived from an EMBL/GenBank/DDBJ whole genome shotgun (WGS) entry which is preliminary data.</text>
</comment>
<comment type="catalytic activity">
    <reaction evidence="10">
        <text>7-carboxy-7-carbaguanine + NH4(+) + 2 ATP = 7-cyano-7-carbaguanine + 2 AMP + 2 diphosphate + 2 H(+)</text>
        <dbReference type="Rhea" id="RHEA:27982"/>
        <dbReference type="ChEBI" id="CHEBI:15378"/>
        <dbReference type="ChEBI" id="CHEBI:28938"/>
        <dbReference type="ChEBI" id="CHEBI:30616"/>
        <dbReference type="ChEBI" id="CHEBI:33019"/>
        <dbReference type="ChEBI" id="CHEBI:45075"/>
        <dbReference type="ChEBI" id="CHEBI:61036"/>
        <dbReference type="ChEBI" id="CHEBI:456215"/>
        <dbReference type="EC" id="6.3.4.20"/>
    </reaction>
</comment>
<dbReference type="PIRSF" id="PIRSF006293">
    <property type="entry name" value="ExsB"/>
    <property type="match status" value="1"/>
</dbReference>
<sequence>MVKTRVVALVSGGVDSMCSLVYWLSKGYDASVVFFDYGHKASRKELETVKGIVSELNSVAVERKWGRVIDLLVLDISFMKKLWKGTQLVDETVDIKKEYERTVVVPIRNIVMLTIATAYAYTLLEQGVCDKAVVVLGSQYSDVEPRKDTGEPMYPDCSPECFLSIESALKICHFRDRRGIEVWTPSIAMLKKSELLKMCYNTVGDLVYRTWSCYKGLEKHCGTCESCINRRKAFKEAGIPDKTEYLETLSY</sequence>
<evidence type="ECO:0000256" key="2">
    <source>
        <dbReference type="ARBA" id="ARBA00022598"/>
    </source>
</evidence>
<keyword evidence="3" id="KW-0479">Metal-binding</keyword>
<evidence type="ECO:0000256" key="6">
    <source>
        <dbReference type="ARBA" id="ARBA00022840"/>
    </source>
</evidence>
<dbReference type="Gene3D" id="3.40.50.620">
    <property type="entry name" value="HUPs"/>
    <property type="match status" value="1"/>
</dbReference>
<dbReference type="InterPro" id="IPR014729">
    <property type="entry name" value="Rossmann-like_a/b/a_fold"/>
</dbReference>
<dbReference type="EMBL" id="DTCA01000066">
    <property type="protein sequence ID" value="HGM07178.1"/>
    <property type="molecule type" value="Genomic_DNA"/>
</dbReference>
<dbReference type="PANTHER" id="PTHR42914:SF1">
    <property type="entry name" value="7-CYANO-7-DEAZAGUANINE SYNTHASE"/>
    <property type="match status" value="1"/>
</dbReference>
<protein>
    <recommendedName>
        <fullName evidence="9">7-cyano-7-deazaguanine synthase</fullName>
        <ecNumber evidence="9">6.3.4.20</ecNumber>
    </recommendedName>
</protein>
<proteinExistence type="inferred from homology"/>
<evidence type="ECO:0000256" key="3">
    <source>
        <dbReference type="ARBA" id="ARBA00022723"/>
    </source>
</evidence>
<dbReference type="AlphaFoldDB" id="A0A7C4D1I7"/>
<accession>A0A7C4D1I7</accession>
<comment type="pathway">
    <text evidence="1">Purine metabolism; 7-cyano-7-deazaguanine biosynthesis.</text>
</comment>
<dbReference type="Pfam" id="PF06508">
    <property type="entry name" value="QueC"/>
    <property type="match status" value="1"/>
</dbReference>
<keyword evidence="6" id="KW-0067">ATP-binding</keyword>
<gene>
    <name evidence="11" type="ORF">ENU31_02035</name>
</gene>
<evidence type="ECO:0000313" key="11">
    <source>
        <dbReference type="EMBL" id="HGM07178.1"/>
    </source>
</evidence>
<dbReference type="CDD" id="cd01995">
    <property type="entry name" value="QueC-like"/>
    <property type="match status" value="1"/>
</dbReference>
<dbReference type="PANTHER" id="PTHR42914">
    <property type="entry name" value="7-CYANO-7-DEAZAGUANINE SYNTHASE"/>
    <property type="match status" value="1"/>
</dbReference>
<reference evidence="11" key="1">
    <citation type="journal article" date="2020" name="mSystems">
        <title>Genome- and Community-Level Interaction Insights into Carbon Utilization and Element Cycling Functions of Hydrothermarchaeota in Hydrothermal Sediment.</title>
        <authorList>
            <person name="Zhou Z."/>
            <person name="Liu Y."/>
            <person name="Xu W."/>
            <person name="Pan J."/>
            <person name="Luo Z.H."/>
            <person name="Li M."/>
        </authorList>
    </citation>
    <scope>NUCLEOTIDE SEQUENCE [LARGE SCALE GENOMIC DNA]</scope>
    <source>
        <strain evidence="11">SpSt-658</strain>
    </source>
</reference>
<dbReference type="GO" id="GO:0005524">
    <property type="term" value="F:ATP binding"/>
    <property type="evidence" value="ECO:0007669"/>
    <property type="project" value="UniProtKB-KW"/>
</dbReference>
<evidence type="ECO:0000256" key="1">
    <source>
        <dbReference type="ARBA" id="ARBA00005061"/>
    </source>
</evidence>
<evidence type="ECO:0000256" key="4">
    <source>
        <dbReference type="ARBA" id="ARBA00022741"/>
    </source>
</evidence>
<dbReference type="InterPro" id="IPR018317">
    <property type="entry name" value="QueC"/>
</dbReference>
<evidence type="ECO:0000256" key="7">
    <source>
        <dbReference type="ARBA" id="ARBA00037768"/>
    </source>
</evidence>
<comment type="similarity">
    <text evidence="8">Belongs to the QueC family.</text>
</comment>
<keyword evidence="2" id="KW-0436">Ligase</keyword>
<keyword evidence="4" id="KW-0547">Nucleotide-binding</keyword>
<evidence type="ECO:0000256" key="5">
    <source>
        <dbReference type="ARBA" id="ARBA00022833"/>
    </source>
</evidence>